<dbReference type="InterPro" id="IPR002044">
    <property type="entry name" value="CBM20"/>
</dbReference>
<dbReference type="SUPFAM" id="SSF49899">
    <property type="entry name" value="Concanavalin A-like lectins/glucanases"/>
    <property type="match status" value="1"/>
</dbReference>
<protein>
    <recommendedName>
        <fullName evidence="6">LTD domain-containing protein</fullName>
    </recommendedName>
</protein>
<dbReference type="InterPro" id="IPR001322">
    <property type="entry name" value="Lamin_tail_dom"/>
</dbReference>
<evidence type="ECO:0000256" key="2">
    <source>
        <dbReference type="ARBA" id="ARBA00023157"/>
    </source>
</evidence>
<dbReference type="SMART" id="SM00560">
    <property type="entry name" value="LamGL"/>
    <property type="match status" value="1"/>
</dbReference>
<dbReference type="InterPro" id="IPR006558">
    <property type="entry name" value="LamG-like"/>
</dbReference>
<feature type="domain" description="LTD" evidence="4">
    <location>
        <begin position="1"/>
        <end position="114"/>
    </location>
</feature>
<dbReference type="PROSITE" id="PS51166">
    <property type="entry name" value="CBM20"/>
    <property type="match status" value="1"/>
</dbReference>
<accession>A0A382CKC4</accession>
<dbReference type="AlphaFoldDB" id="A0A382CKC4"/>
<dbReference type="EMBL" id="UINC01034638">
    <property type="protein sequence ID" value="SVB25793.1"/>
    <property type="molecule type" value="Genomic_DNA"/>
</dbReference>
<feature type="non-terminal residue" evidence="5">
    <location>
        <position position="646"/>
    </location>
</feature>
<evidence type="ECO:0008006" key="6">
    <source>
        <dbReference type="Google" id="ProtNLM"/>
    </source>
</evidence>
<dbReference type="InterPro" id="IPR013783">
    <property type="entry name" value="Ig-like_fold"/>
</dbReference>
<dbReference type="Pfam" id="PF00932">
    <property type="entry name" value="LTD"/>
    <property type="match status" value="2"/>
</dbReference>
<feature type="non-terminal residue" evidence="5">
    <location>
        <position position="1"/>
    </location>
</feature>
<reference evidence="5" key="1">
    <citation type="submission" date="2018-05" db="EMBL/GenBank/DDBJ databases">
        <authorList>
            <person name="Lanie J.A."/>
            <person name="Ng W.-L."/>
            <person name="Kazmierczak K.M."/>
            <person name="Andrzejewski T.M."/>
            <person name="Davidsen T.M."/>
            <person name="Wayne K.J."/>
            <person name="Tettelin H."/>
            <person name="Glass J.I."/>
            <person name="Rusch D."/>
            <person name="Podicherti R."/>
            <person name="Tsui H.-C.T."/>
            <person name="Winkler M.E."/>
        </authorList>
    </citation>
    <scope>NUCLEOTIDE SEQUENCE</scope>
</reference>
<proteinExistence type="predicted"/>
<evidence type="ECO:0000259" key="3">
    <source>
        <dbReference type="PROSITE" id="PS51166"/>
    </source>
</evidence>
<dbReference type="InterPro" id="IPR013320">
    <property type="entry name" value="ConA-like_dom_sf"/>
</dbReference>
<dbReference type="Gene3D" id="2.60.40.1260">
    <property type="entry name" value="Lamin Tail domain"/>
    <property type="match status" value="1"/>
</dbReference>
<dbReference type="SUPFAM" id="SSF49452">
    <property type="entry name" value="Starch-binding domain-like"/>
    <property type="match status" value="1"/>
</dbReference>
<dbReference type="Pfam" id="PF13385">
    <property type="entry name" value="Laminin_G_3"/>
    <property type="match status" value="1"/>
</dbReference>
<name>A0A382CKC4_9ZZZZ</name>
<evidence type="ECO:0000259" key="4">
    <source>
        <dbReference type="PROSITE" id="PS51841"/>
    </source>
</evidence>
<dbReference type="SUPFAM" id="SSF74853">
    <property type="entry name" value="Lamin A/C globular tail domain"/>
    <property type="match status" value="1"/>
</dbReference>
<keyword evidence="2" id="KW-1015">Disulfide bond</keyword>
<keyword evidence="1" id="KW-0732">Signal</keyword>
<dbReference type="Gene3D" id="2.60.120.200">
    <property type="match status" value="1"/>
</dbReference>
<feature type="domain" description="LTD" evidence="4">
    <location>
        <begin position="502"/>
        <end position="617"/>
    </location>
</feature>
<dbReference type="Gene3D" id="2.60.40.10">
    <property type="entry name" value="Immunoglobulins"/>
    <property type="match status" value="1"/>
</dbReference>
<dbReference type="PROSITE" id="PS51841">
    <property type="entry name" value="LTD"/>
    <property type="match status" value="2"/>
</dbReference>
<sequence length="646" mass="70043">PLVINEIVQNPGAVNDPYGEWFEIYNKHSDPINLNGWTFKDNGSNSFTISGDTSIIQPNDYFVLGVNGNTSTNGGIHVDFVYQSTSVFALWNASDAIIILNPNGDEIDRVEYDDGNTFPDPDGKSMELTFYALDNNFGQNWVESTHLLPSGDYGTPGAVNSSVKDGGFALSFDGVDDYVEVQNAASLNITEQISLAAWIKYPGGMNDEKTWAIIDKAAVALFGPVGGYTLHLKEGVGGVGKLRFSVYDDDGGFEIIETNNDVSINEWHNVFATYDGTLMKIYLDGVLENSIANTGAIANTINHLKIGDSNDYYSLPPKYEGQIDEVTVWNTALSQEEILSGMLNGYNGTEAGLAGYWNFNEGIDDTVLIDQSFNSNDGAIQGATWVSDPFVTVFFNLDLTDQVVSDNGVHIAGSFQGWDPAASEMTDDDGNGIYSFAAALSPGETIEYKFINGNSWDDPSDYVDDFSCGIAGEYGNRWYIVPNTSAVMAPVCMNSCESCEEETPDQAATTIFFSEYGEGSGQTKYLEIYNGTDNAVDLTQFAFPSVANDPDTPGEYEYWNTFPDGATVASGEVYVIAHPEANADILAEADHTFTYLSNGNDGYCIAEGTEGSYTIVDCIGDWNGNPGNGWDVAGVTEATKDHTLMR</sequence>
<feature type="domain" description="CBM20" evidence="3">
    <location>
        <begin position="385"/>
        <end position="497"/>
    </location>
</feature>
<gene>
    <name evidence="5" type="ORF">METZ01_LOCUS178647</name>
</gene>
<dbReference type="InterPro" id="IPR013784">
    <property type="entry name" value="Carb-bd-like_fold"/>
</dbReference>
<organism evidence="5">
    <name type="scientific">marine metagenome</name>
    <dbReference type="NCBI Taxonomy" id="408172"/>
    <lineage>
        <taxon>unclassified sequences</taxon>
        <taxon>metagenomes</taxon>
        <taxon>ecological metagenomes</taxon>
    </lineage>
</organism>
<evidence type="ECO:0000256" key="1">
    <source>
        <dbReference type="ARBA" id="ARBA00022729"/>
    </source>
</evidence>
<evidence type="ECO:0000313" key="5">
    <source>
        <dbReference type="EMBL" id="SVB25793.1"/>
    </source>
</evidence>
<dbReference type="InterPro" id="IPR036415">
    <property type="entry name" value="Lamin_tail_dom_sf"/>
</dbReference>
<dbReference type="GO" id="GO:2001070">
    <property type="term" value="F:starch binding"/>
    <property type="evidence" value="ECO:0007669"/>
    <property type="project" value="InterPro"/>
</dbReference>